<comment type="caution">
    <text evidence="2">The sequence shown here is derived from an EMBL/GenBank/DDBJ whole genome shotgun (WGS) entry which is preliminary data.</text>
</comment>
<dbReference type="GO" id="GO:0016747">
    <property type="term" value="F:acyltransferase activity, transferring groups other than amino-acyl groups"/>
    <property type="evidence" value="ECO:0007669"/>
    <property type="project" value="InterPro"/>
</dbReference>
<keyword evidence="2" id="KW-0808">Transferase</keyword>
<reference evidence="2 3" key="2">
    <citation type="submission" date="2019-09" db="EMBL/GenBank/DDBJ databases">
        <authorList>
            <person name="Jin C."/>
        </authorList>
    </citation>
    <scope>NUCLEOTIDE SEQUENCE [LARGE SCALE GENOMIC DNA]</scope>
    <source>
        <strain evidence="2 3">BN140002</strain>
    </source>
</reference>
<dbReference type="Gene3D" id="3.40.630.30">
    <property type="match status" value="1"/>
</dbReference>
<organism evidence="2 3">
    <name type="scientific">Salinarimonas soli</name>
    <dbReference type="NCBI Taxonomy" id="1638099"/>
    <lineage>
        <taxon>Bacteria</taxon>
        <taxon>Pseudomonadati</taxon>
        <taxon>Pseudomonadota</taxon>
        <taxon>Alphaproteobacteria</taxon>
        <taxon>Hyphomicrobiales</taxon>
        <taxon>Salinarimonadaceae</taxon>
        <taxon>Salinarimonas</taxon>
    </lineage>
</organism>
<evidence type="ECO:0000313" key="2">
    <source>
        <dbReference type="EMBL" id="KAA2236492.1"/>
    </source>
</evidence>
<gene>
    <name evidence="2" type="ORF">F0L46_14535</name>
</gene>
<accession>A0A5B2VDK4</accession>
<sequence>MTPADLPAVSRIAVAVHPRHPEGDAVFAERLALWPRGCLVLGAGIRGYALSHPWGLHPPPLDTLLGALPARPEVYYIHDVALMPEARGGGAGSAAVARLAAVADAMGLPLALVAVPGSAPFWARQGFAITGPAGGSYGEGSVAMRRPASTRRE</sequence>
<dbReference type="PROSITE" id="PS51186">
    <property type="entry name" value="GNAT"/>
    <property type="match status" value="1"/>
</dbReference>
<keyword evidence="3" id="KW-1185">Reference proteome</keyword>
<protein>
    <submittedName>
        <fullName evidence="2">GNAT family N-acetyltransferase</fullName>
    </submittedName>
</protein>
<name>A0A5B2VDK4_9HYPH</name>
<dbReference type="InterPro" id="IPR000182">
    <property type="entry name" value="GNAT_dom"/>
</dbReference>
<dbReference type="InterPro" id="IPR016181">
    <property type="entry name" value="Acyl_CoA_acyltransferase"/>
</dbReference>
<feature type="domain" description="N-acetyltransferase" evidence="1">
    <location>
        <begin position="1"/>
        <end position="149"/>
    </location>
</feature>
<proteinExistence type="predicted"/>
<dbReference type="EMBL" id="VUOA01000027">
    <property type="protein sequence ID" value="KAA2236492.1"/>
    <property type="molecule type" value="Genomic_DNA"/>
</dbReference>
<dbReference type="OrthoDB" id="359414at2"/>
<evidence type="ECO:0000313" key="3">
    <source>
        <dbReference type="Proteomes" id="UP000323142"/>
    </source>
</evidence>
<reference evidence="2 3" key="1">
    <citation type="submission" date="2019-09" db="EMBL/GenBank/DDBJ databases">
        <title>Salinarimonas rosea gen. nov., sp. nov., a new member of the a-2 subgroup of the Proteobacteria.</title>
        <authorList>
            <person name="Liu J."/>
        </authorList>
    </citation>
    <scope>NUCLEOTIDE SEQUENCE [LARGE SCALE GENOMIC DNA]</scope>
    <source>
        <strain evidence="2 3">BN140002</strain>
    </source>
</reference>
<dbReference type="SUPFAM" id="SSF55729">
    <property type="entry name" value="Acyl-CoA N-acyltransferases (Nat)"/>
    <property type="match status" value="1"/>
</dbReference>
<evidence type="ECO:0000259" key="1">
    <source>
        <dbReference type="PROSITE" id="PS51186"/>
    </source>
</evidence>
<dbReference type="AlphaFoldDB" id="A0A5B2VDK4"/>
<dbReference type="Pfam" id="PF00583">
    <property type="entry name" value="Acetyltransf_1"/>
    <property type="match status" value="1"/>
</dbReference>
<dbReference type="Proteomes" id="UP000323142">
    <property type="component" value="Unassembled WGS sequence"/>
</dbReference>